<evidence type="ECO:0000313" key="3">
    <source>
        <dbReference type="Proteomes" id="UP000823775"/>
    </source>
</evidence>
<feature type="compositionally biased region" description="Polar residues" evidence="1">
    <location>
        <begin position="49"/>
        <end position="61"/>
    </location>
</feature>
<organism evidence="2 3">
    <name type="scientific">Datura stramonium</name>
    <name type="common">Jimsonweed</name>
    <name type="synonym">Common thornapple</name>
    <dbReference type="NCBI Taxonomy" id="4076"/>
    <lineage>
        <taxon>Eukaryota</taxon>
        <taxon>Viridiplantae</taxon>
        <taxon>Streptophyta</taxon>
        <taxon>Embryophyta</taxon>
        <taxon>Tracheophyta</taxon>
        <taxon>Spermatophyta</taxon>
        <taxon>Magnoliopsida</taxon>
        <taxon>eudicotyledons</taxon>
        <taxon>Gunneridae</taxon>
        <taxon>Pentapetalae</taxon>
        <taxon>asterids</taxon>
        <taxon>lamiids</taxon>
        <taxon>Solanales</taxon>
        <taxon>Solanaceae</taxon>
        <taxon>Solanoideae</taxon>
        <taxon>Datureae</taxon>
        <taxon>Datura</taxon>
    </lineage>
</organism>
<feature type="region of interest" description="Disordered" evidence="1">
    <location>
        <begin position="302"/>
        <end position="325"/>
    </location>
</feature>
<gene>
    <name evidence="2" type="ORF">HAX54_021309</name>
</gene>
<dbReference type="Proteomes" id="UP000823775">
    <property type="component" value="Unassembled WGS sequence"/>
</dbReference>
<accession>A0ABS8USG3</accession>
<dbReference type="EMBL" id="JACEIK010002561">
    <property type="protein sequence ID" value="MCD9637805.1"/>
    <property type="molecule type" value="Genomic_DNA"/>
</dbReference>
<dbReference type="PANTHER" id="PTHR47871">
    <property type="entry name" value="NAC DOMAIN-CONTAINING PROTEIN 8"/>
    <property type="match status" value="1"/>
</dbReference>
<evidence type="ECO:0000256" key="1">
    <source>
        <dbReference type="SAM" id="MobiDB-lite"/>
    </source>
</evidence>
<comment type="caution">
    <text evidence="2">The sequence shown here is derived from an EMBL/GenBank/DDBJ whole genome shotgun (WGS) entry which is preliminary data.</text>
</comment>
<feature type="region of interest" description="Disordered" evidence="1">
    <location>
        <begin position="1"/>
        <end position="25"/>
    </location>
</feature>
<sequence>MDARGKMKAIGKAENDERNSGWSEEHVRLPLKQRMKLLLARKRLEESSGVRSTDGTGQVLGSSVDAVMKKEDEQRDLQDLHMAYSVQQEVLGSLAQQKNITGDVQRLHPTEANMRTLQNHMNISAVTAEKVDTIKSTSLQQSLSPKFPINVKDGSVENVTANSSINLDNDSSSVDAEAMGINVKKPDDFLDDLDFVVLKERRRILLARKALQLKTSTLEDNSSNFSSILMDEKISQSAGIVKGQLCPTEMKCQHPRELHRSSNSPTVAVGGFSSTDPHVFEFGNHWQENKSSVSGNSTQILGNGGKTLSKNKESSRGLVSSFNRKRKVSSPLSDLVHVKGEPVDNNMVETTVKNGMGSLPRSSSMVQVKREVGIINEPSEDELDRMVLRERMKLFSLRRVPSFEIGRVAECSSKTVSSVSDCTPISSAPAKPLKACLPRKRRKTATDSVQVAMEEDAPGLLQALLEKGVSIDEMKLYGKSESNEPLDDFSSEDNLSELRAVLSKLSSFQRPSLLKLAPLQSTKGEKASYCLACLVSLIDQARYLNFRKWPVEWGWCRDLRSFIFVFERHNRIVVERPEYGYATYFFELVDSSPIDWQIRRLVIAMKFTSCSRITIVENRTLKVGGDLSEGEARVLMSYGWVPNTGLGTMLNYCDRVIHDRKTEGEGSEWKSKIGKLLMAGYNGGSIVERVVEYNVAQNCPEIKLELE</sequence>
<evidence type="ECO:0000313" key="2">
    <source>
        <dbReference type="EMBL" id="MCD9637805.1"/>
    </source>
</evidence>
<dbReference type="PANTHER" id="PTHR47871:SF2">
    <property type="entry name" value="OS03G0221300 PROTEIN"/>
    <property type="match status" value="1"/>
</dbReference>
<feature type="region of interest" description="Disordered" evidence="1">
    <location>
        <begin position="44"/>
        <end position="63"/>
    </location>
</feature>
<name>A0ABS8USG3_DATST</name>
<reference evidence="2 3" key="1">
    <citation type="journal article" date="2021" name="BMC Genomics">
        <title>Datura genome reveals duplications of psychoactive alkaloid biosynthetic genes and high mutation rate following tissue culture.</title>
        <authorList>
            <person name="Rajewski A."/>
            <person name="Carter-House D."/>
            <person name="Stajich J."/>
            <person name="Litt A."/>
        </authorList>
    </citation>
    <scope>NUCLEOTIDE SEQUENCE [LARGE SCALE GENOMIC DNA]</scope>
    <source>
        <strain evidence="2">AR-01</strain>
    </source>
</reference>
<proteinExistence type="predicted"/>
<keyword evidence="3" id="KW-1185">Reference proteome</keyword>
<protein>
    <submittedName>
        <fullName evidence="2">Uncharacterized protein</fullName>
    </submittedName>
</protein>